<evidence type="ECO:0000313" key="3">
    <source>
        <dbReference type="Proteomes" id="UP000772812"/>
    </source>
</evidence>
<organism evidence="2 3">
    <name type="scientific">Persephonella atlantica</name>
    <dbReference type="NCBI Taxonomy" id="2699429"/>
    <lineage>
        <taxon>Bacteria</taxon>
        <taxon>Pseudomonadati</taxon>
        <taxon>Aquificota</taxon>
        <taxon>Aquificia</taxon>
        <taxon>Aquificales</taxon>
        <taxon>Hydrogenothermaceae</taxon>
        <taxon>Persephonella</taxon>
    </lineage>
</organism>
<evidence type="ECO:0000313" key="2">
    <source>
        <dbReference type="EMBL" id="MBK3333180.1"/>
    </source>
</evidence>
<keyword evidence="3" id="KW-1185">Reference proteome</keyword>
<dbReference type="Gene3D" id="3.30.420.40">
    <property type="match status" value="1"/>
</dbReference>
<reference evidence="2 3" key="1">
    <citation type="journal article" date="2021" name="Syst. Appl. Microbiol.">
        <title>Persephonella atlantica sp. nov.: How to adapt to physico-chemical gradients in high temperature hydrothermal habitats.</title>
        <authorList>
            <person name="Francois D.X."/>
            <person name="Godfroy A."/>
            <person name="Mathien C."/>
            <person name="Aube J."/>
            <person name="Cathalot C."/>
            <person name="Lesongeur F."/>
            <person name="L'Haridon S."/>
            <person name="Philippon X."/>
            <person name="Roussel E.G."/>
        </authorList>
    </citation>
    <scope>NUCLEOTIDE SEQUENCE [LARGE SCALE GENOMIC DNA]</scope>
    <source>
        <strain evidence="2 3">MO1340</strain>
    </source>
</reference>
<feature type="domain" description="Gcp-like" evidence="1">
    <location>
        <begin position="34"/>
        <end position="155"/>
    </location>
</feature>
<comment type="caution">
    <text evidence="2">The sequence shown here is derived from an EMBL/GenBank/DDBJ whole genome shotgun (WGS) entry which is preliminary data.</text>
</comment>
<dbReference type="NCBIfam" id="TIGR03725">
    <property type="entry name" value="T6A_YeaZ"/>
    <property type="match status" value="1"/>
</dbReference>
<evidence type="ECO:0000259" key="1">
    <source>
        <dbReference type="Pfam" id="PF00814"/>
    </source>
</evidence>
<dbReference type="PANTHER" id="PTHR11735">
    <property type="entry name" value="TRNA N6-ADENOSINE THREONYLCARBAMOYLTRANSFERASE"/>
    <property type="match status" value="1"/>
</dbReference>
<sequence>MILSIDTYSDVLGVSLIDGHNLVVRQSYQKLKPFSELLMSRIDEVFRQLGYDPSVLYAVVVDKGPGSYTGLRVGITVAKTLAYSLNIPVYSYSSLEAMAYRYRFCNSKITAVINAGKGECYLQEFTSDGKGIKPVSEIKLIKISHFKQMNLEGLVVVKNVDIHRENVIHLIEDLSVDGAFYSLKKESTEDLMRLEPVYVRPL</sequence>
<dbReference type="InterPro" id="IPR022496">
    <property type="entry name" value="T6A_TsaB"/>
</dbReference>
<dbReference type="SUPFAM" id="SSF53067">
    <property type="entry name" value="Actin-like ATPase domain"/>
    <property type="match status" value="1"/>
</dbReference>
<dbReference type="PANTHER" id="PTHR11735:SF11">
    <property type="entry name" value="TRNA THREONYLCARBAMOYLADENOSINE BIOSYNTHESIS PROTEIN TSAB"/>
    <property type="match status" value="1"/>
</dbReference>
<dbReference type="InterPro" id="IPR043129">
    <property type="entry name" value="ATPase_NBD"/>
</dbReference>
<protein>
    <submittedName>
        <fullName evidence="2">tRNA (Adenosine(37)-N6)-threonylcarbamoyltransferase complex dimerization subunit type 1 TsaB</fullName>
    </submittedName>
</protein>
<dbReference type="Gene3D" id="3.30.420.200">
    <property type="match status" value="1"/>
</dbReference>
<proteinExistence type="predicted"/>
<gene>
    <name evidence="2" type="primary">tsaB</name>
    <name evidence="2" type="ORF">GWK41_08860</name>
</gene>
<name>A0ABS1GK17_9AQUI</name>
<dbReference type="Proteomes" id="UP000772812">
    <property type="component" value="Unassembled WGS sequence"/>
</dbReference>
<accession>A0ABS1GK17</accession>
<dbReference type="RefSeq" id="WP_200674632.1">
    <property type="nucleotide sequence ID" value="NZ_JAACYA010000002.1"/>
</dbReference>
<dbReference type="EMBL" id="JAACYA010000002">
    <property type="protein sequence ID" value="MBK3333180.1"/>
    <property type="molecule type" value="Genomic_DNA"/>
</dbReference>
<dbReference type="Pfam" id="PF00814">
    <property type="entry name" value="TsaD"/>
    <property type="match status" value="1"/>
</dbReference>
<dbReference type="InterPro" id="IPR000905">
    <property type="entry name" value="Gcp-like_dom"/>
</dbReference>